<dbReference type="KEGG" id="psco:LY89DRAFT_711343"/>
<evidence type="ECO:0000313" key="3">
    <source>
        <dbReference type="EMBL" id="KUJ09106.1"/>
    </source>
</evidence>
<name>A0A132B9M4_MOLSC</name>
<dbReference type="GeneID" id="28827622"/>
<keyword evidence="2" id="KW-0732">Signal</keyword>
<accession>A0A132B9M4</accession>
<dbReference type="AlphaFoldDB" id="A0A132B9M4"/>
<evidence type="ECO:0000313" key="4">
    <source>
        <dbReference type="Proteomes" id="UP000070700"/>
    </source>
</evidence>
<keyword evidence="1" id="KW-0472">Membrane</keyword>
<dbReference type="OrthoDB" id="3061561at2759"/>
<sequence>MILRSLSLIILQLSVATAYTTFETNCSHPQISVNFVSSVNARGTLDILWSCLFTILACTWTVLHLNVPEQREERDPGWLGDIKWAMKRAWTNAEWMMITVLAPEVLLGKYCGDLQAAIALTKDMKELAEKDKVPWTLTHSFLANMGGFAIRAHDQIRLDIARSNDILYLRNNGLIPRLPYISLDEIGDRNKNDSLVRVIAITQISWTVVEALIRATRGLAISQLEIAVIAFAACAPKGVQTSIALLTYADKIPRRTIDALPPRSGYAYWLYETADFFFEHSEVLAGSRISNSNTLCDSVKDLYSMAGASIIFGGIHIAAWNFDFATKVEQILWWISSLWCTVDFLAFFLGTSFLIYAVDVKLGWISSDTSDKVQKVFIFIYILLYFLARLYLLIEIFRTLCFLPPTAYYSTWATNIPNVG</sequence>
<protein>
    <submittedName>
        <fullName evidence="3">Uncharacterized protein</fullName>
    </submittedName>
</protein>
<keyword evidence="4" id="KW-1185">Reference proteome</keyword>
<feature type="chain" id="PRO_5007287995" evidence="2">
    <location>
        <begin position="19"/>
        <end position="420"/>
    </location>
</feature>
<dbReference type="PANTHER" id="PTHR35043">
    <property type="entry name" value="TRANSCRIPTION FACTOR DOMAIN-CONTAINING PROTEIN"/>
    <property type="match status" value="1"/>
</dbReference>
<dbReference type="PANTHER" id="PTHR35043:SF7">
    <property type="entry name" value="TRANSCRIPTION FACTOR DOMAIN-CONTAINING PROTEIN"/>
    <property type="match status" value="1"/>
</dbReference>
<feature type="transmembrane region" description="Helical" evidence="1">
    <location>
        <begin position="376"/>
        <end position="394"/>
    </location>
</feature>
<keyword evidence="1" id="KW-1133">Transmembrane helix</keyword>
<feature type="transmembrane region" description="Helical" evidence="1">
    <location>
        <begin position="332"/>
        <end position="356"/>
    </location>
</feature>
<feature type="signal peptide" evidence="2">
    <location>
        <begin position="1"/>
        <end position="18"/>
    </location>
</feature>
<gene>
    <name evidence="3" type="ORF">LY89DRAFT_711343</name>
</gene>
<dbReference type="STRING" id="149040.A0A132B9M4"/>
<proteinExistence type="predicted"/>
<dbReference type="EMBL" id="KQ947433">
    <property type="protein sequence ID" value="KUJ09106.1"/>
    <property type="molecule type" value="Genomic_DNA"/>
</dbReference>
<dbReference type="InParanoid" id="A0A132B9M4"/>
<organism evidence="3 4">
    <name type="scientific">Mollisia scopiformis</name>
    <name type="common">Conifer needle endophyte fungus</name>
    <name type="synonym">Phialocephala scopiformis</name>
    <dbReference type="NCBI Taxonomy" id="149040"/>
    <lineage>
        <taxon>Eukaryota</taxon>
        <taxon>Fungi</taxon>
        <taxon>Dikarya</taxon>
        <taxon>Ascomycota</taxon>
        <taxon>Pezizomycotina</taxon>
        <taxon>Leotiomycetes</taxon>
        <taxon>Helotiales</taxon>
        <taxon>Mollisiaceae</taxon>
        <taxon>Mollisia</taxon>
    </lineage>
</organism>
<evidence type="ECO:0000256" key="2">
    <source>
        <dbReference type="SAM" id="SignalP"/>
    </source>
</evidence>
<feature type="transmembrane region" description="Helical" evidence="1">
    <location>
        <begin position="302"/>
        <end position="320"/>
    </location>
</feature>
<keyword evidence="1" id="KW-0812">Transmembrane</keyword>
<dbReference type="Proteomes" id="UP000070700">
    <property type="component" value="Unassembled WGS sequence"/>
</dbReference>
<evidence type="ECO:0000256" key="1">
    <source>
        <dbReference type="SAM" id="Phobius"/>
    </source>
</evidence>
<reference evidence="3 4" key="1">
    <citation type="submission" date="2015-10" db="EMBL/GenBank/DDBJ databases">
        <title>Full genome of DAOMC 229536 Phialocephala scopiformis, a fungal endophyte of spruce producing the potent anti-insectan compound rugulosin.</title>
        <authorList>
            <consortium name="DOE Joint Genome Institute"/>
            <person name="Walker A.K."/>
            <person name="Frasz S.L."/>
            <person name="Seifert K.A."/>
            <person name="Miller J.D."/>
            <person name="Mondo S.J."/>
            <person name="Labutti K."/>
            <person name="Lipzen A."/>
            <person name="Dockter R."/>
            <person name="Kennedy M."/>
            <person name="Grigoriev I.V."/>
            <person name="Spatafora J.W."/>
        </authorList>
    </citation>
    <scope>NUCLEOTIDE SEQUENCE [LARGE SCALE GENOMIC DNA]</scope>
    <source>
        <strain evidence="3 4">CBS 120377</strain>
    </source>
</reference>
<dbReference type="RefSeq" id="XP_018063461.1">
    <property type="nucleotide sequence ID" value="XM_018217896.1"/>
</dbReference>